<reference evidence="2 3" key="1">
    <citation type="journal article" date="2018" name="PLoS Genet.">
        <title>Population sequencing reveals clonal diversity and ancestral inbreeding in the grapevine cultivar Chardonnay.</title>
        <authorList>
            <person name="Roach M.J."/>
            <person name="Johnson D.L."/>
            <person name="Bohlmann J."/>
            <person name="van Vuuren H.J."/>
            <person name="Jones S.J."/>
            <person name="Pretorius I.S."/>
            <person name="Schmidt S.A."/>
            <person name="Borneman A.R."/>
        </authorList>
    </citation>
    <scope>NUCLEOTIDE SEQUENCE [LARGE SCALE GENOMIC DNA]</scope>
    <source>
        <strain evidence="3">cv. Chardonnay</strain>
        <tissue evidence="2">Leaf</tissue>
    </source>
</reference>
<evidence type="ECO:0000313" key="3">
    <source>
        <dbReference type="Proteomes" id="UP000288805"/>
    </source>
</evidence>
<name>A0A438E4K7_VITVI</name>
<dbReference type="EMBL" id="QGNW01001397">
    <property type="protein sequence ID" value="RVW42648.1"/>
    <property type="molecule type" value="Genomic_DNA"/>
</dbReference>
<protein>
    <submittedName>
        <fullName evidence="2">Uncharacterized protein</fullName>
    </submittedName>
</protein>
<dbReference type="AlphaFoldDB" id="A0A438E4K7"/>
<proteinExistence type="predicted"/>
<evidence type="ECO:0000313" key="2">
    <source>
        <dbReference type="EMBL" id="RVW42648.1"/>
    </source>
</evidence>
<sequence>MGLNSAGLFMEGLHQCIKDAKEGRWEKGWKEKGRSFSLVRDANRAGCFLRLGVVDLELKRYNICIPKGKGDKGGWMAMVEALCKMDISIDKKEQQEEVRVLGRLCPVMVKGRSFADTVKGWWNKGFNNLRVEARWGVASLGKGRVLLELEFAEEARRVLLSGNKAVRGVQLDLERWNPRSGCLEEGEARKEVWVRILGLPISLWVPSVLRRVGNACGGFLDVDPQTESMEDLQWARILVRSDGENLPGSMEIGVEEMTYILTLWWEAVPSLRQEEGRKRGLWNHPRGEVRGDEDARTGSRVEEMACAGFEAQRQSEDGTGRLTQDVGSAAMGSQAQVGLLQGPRSKTGPADPGRELN</sequence>
<feature type="region of interest" description="Disordered" evidence="1">
    <location>
        <begin position="330"/>
        <end position="357"/>
    </location>
</feature>
<comment type="caution">
    <text evidence="2">The sequence shown here is derived from an EMBL/GenBank/DDBJ whole genome shotgun (WGS) entry which is preliminary data.</text>
</comment>
<organism evidence="2 3">
    <name type="scientific">Vitis vinifera</name>
    <name type="common">Grape</name>
    <dbReference type="NCBI Taxonomy" id="29760"/>
    <lineage>
        <taxon>Eukaryota</taxon>
        <taxon>Viridiplantae</taxon>
        <taxon>Streptophyta</taxon>
        <taxon>Embryophyta</taxon>
        <taxon>Tracheophyta</taxon>
        <taxon>Spermatophyta</taxon>
        <taxon>Magnoliopsida</taxon>
        <taxon>eudicotyledons</taxon>
        <taxon>Gunneridae</taxon>
        <taxon>Pentapetalae</taxon>
        <taxon>rosids</taxon>
        <taxon>Vitales</taxon>
        <taxon>Vitaceae</taxon>
        <taxon>Viteae</taxon>
        <taxon>Vitis</taxon>
    </lineage>
</organism>
<evidence type="ECO:0000256" key="1">
    <source>
        <dbReference type="SAM" id="MobiDB-lite"/>
    </source>
</evidence>
<dbReference type="Proteomes" id="UP000288805">
    <property type="component" value="Unassembled WGS sequence"/>
</dbReference>
<dbReference type="PANTHER" id="PTHR34427:SF5">
    <property type="entry name" value="DUF4283 DOMAIN-CONTAINING PROTEIN"/>
    <property type="match status" value="1"/>
</dbReference>
<gene>
    <name evidence="2" type="ORF">CK203_098311</name>
</gene>
<dbReference type="PANTHER" id="PTHR34427">
    <property type="entry name" value="DUF4283 DOMAIN PROTEIN"/>
    <property type="match status" value="1"/>
</dbReference>
<accession>A0A438E4K7</accession>